<evidence type="ECO:0000256" key="1">
    <source>
        <dbReference type="SAM" id="Phobius"/>
    </source>
</evidence>
<feature type="transmembrane region" description="Helical" evidence="1">
    <location>
        <begin position="12"/>
        <end position="34"/>
    </location>
</feature>
<gene>
    <name evidence="2" type="ORF">UFOVP450_64</name>
</gene>
<organism evidence="2">
    <name type="scientific">uncultured Caudovirales phage</name>
    <dbReference type="NCBI Taxonomy" id="2100421"/>
    <lineage>
        <taxon>Viruses</taxon>
        <taxon>Duplodnaviria</taxon>
        <taxon>Heunggongvirae</taxon>
        <taxon>Uroviricota</taxon>
        <taxon>Caudoviricetes</taxon>
        <taxon>Peduoviridae</taxon>
        <taxon>Maltschvirus</taxon>
        <taxon>Maltschvirus maltsch</taxon>
    </lineage>
</organism>
<keyword evidence="1" id="KW-0472">Membrane</keyword>
<keyword evidence="1" id="KW-1133">Transmembrane helix</keyword>
<proteinExistence type="predicted"/>
<keyword evidence="1" id="KW-0812">Transmembrane</keyword>
<name>A0A6J5MDF4_9CAUD</name>
<evidence type="ECO:0000313" key="2">
    <source>
        <dbReference type="EMBL" id="CAB4143070.1"/>
    </source>
</evidence>
<accession>A0A6J5MDF4</accession>
<protein>
    <submittedName>
        <fullName evidence="2">Uncharacterized protein</fullName>
    </submittedName>
</protein>
<reference evidence="2" key="1">
    <citation type="submission" date="2020-04" db="EMBL/GenBank/DDBJ databases">
        <authorList>
            <person name="Chiriac C."/>
            <person name="Salcher M."/>
            <person name="Ghai R."/>
            <person name="Kavagutti S V."/>
        </authorList>
    </citation>
    <scope>NUCLEOTIDE SEQUENCE</scope>
</reference>
<sequence length="128" mass="14562">MKRRTKKKIKYVTRAIVSILLYPFVLLAMPFYWIKRKLKRKPTSQAKFQDIVSGFSHMVVRDTAIEKMAKARAAICSTCPLAKYNGKLNTIMVGDDVHQIKGMYCDGCGCALAAKVRSENDTCPQKKW</sequence>
<dbReference type="EMBL" id="LR796421">
    <property type="protein sequence ID" value="CAB4143070.1"/>
    <property type="molecule type" value="Genomic_DNA"/>
</dbReference>